<keyword evidence="2" id="KW-1185">Reference proteome</keyword>
<dbReference type="GeneID" id="19463241"/>
<dbReference type="InterPro" id="IPR053157">
    <property type="entry name" value="Sterol_Uptake_Regulator"/>
</dbReference>
<dbReference type="eggNOG" id="ENOG502SVCF">
    <property type="taxonomic scope" value="Eukaryota"/>
</dbReference>
<evidence type="ECO:0000313" key="1">
    <source>
        <dbReference type="EMBL" id="EPE27395.1"/>
    </source>
</evidence>
<organism evidence="1 2">
    <name type="scientific">Glarea lozoyensis (strain ATCC 20868 / MF5171)</name>
    <dbReference type="NCBI Taxonomy" id="1116229"/>
    <lineage>
        <taxon>Eukaryota</taxon>
        <taxon>Fungi</taxon>
        <taxon>Dikarya</taxon>
        <taxon>Ascomycota</taxon>
        <taxon>Pezizomycotina</taxon>
        <taxon>Leotiomycetes</taxon>
        <taxon>Helotiales</taxon>
        <taxon>Helotiaceae</taxon>
        <taxon>Glarea</taxon>
    </lineage>
</organism>
<protein>
    <recommendedName>
        <fullName evidence="3">Zn(2)-C6 fungal-type domain-containing protein</fullName>
    </recommendedName>
</protein>
<dbReference type="PANTHER" id="PTHR47784:SF4">
    <property type="entry name" value="ZN(II)2CYS6 TRANSCRIPTION FACTOR (EUROFUNG)"/>
    <property type="match status" value="1"/>
</dbReference>
<dbReference type="OMA" id="HWHRHLW"/>
<dbReference type="HOGENOM" id="CLU_024934_2_1_1"/>
<dbReference type="PANTHER" id="PTHR47784">
    <property type="entry name" value="STEROL UPTAKE CONTROL PROTEIN 2"/>
    <property type="match status" value="1"/>
</dbReference>
<evidence type="ECO:0000313" key="2">
    <source>
        <dbReference type="Proteomes" id="UP000016922"/>
    </source>
</evidence>
<dbReference type="KEGG" id="glz:GLAREA_04186"/>
<dbReference type="EMBL" id="KE145369">
    <property type="protein sequence ID" value="EPE27395.1"/>
    <property type="molecule type" value="Genomic_DNA"/>
</dbReference>
<dbReference type="OrthoDB" id="4937900at2759"/>
<proteinExistence type="predicted"/>
<dbReference type="Proteomes" id="UP000016922">
    <property type="component" value="Unassembled WGS sequence"/>
</dbReference>
<reference evidence="1 2" key="1">
    <citation type="journal article" date="2013" name="BMC Genomics">
        <title>Genomics-driven discovery of the pneumocandin biosynthetic gene cluster in the fungus Glarea lozoyensis.</title>
        <authorList>
            <person name="Chen L."/>
            <person name="Yue Q."/>
            <person name="Zhang X."/>
            <person name="Xiang M."/>
            <person name="Wang C."/>
            <person name="Li S."/>
            <person name="Che Y."/>
            <person name="Ortiz-Lopez F.J."/>
            <person name="Bills G.F."/>
            <person name="Liu X."/>
            <person name="An Z."/>
        </authorList>
    </citation>
    <scope>NUCLEOTIDE SEQUENCE [LARGE SCALE GENOMIC DNA]</scope>
    <source>
        <strain evidence="2">ATCC 20868 / MF5171</strain>
    </source>
</reference>
<accession>S3CNU4</accession>
<name>S3CNU4_GLAL2</name>
<dbReference type="GO" id="GO:0001228">
    <property type="term" value="F:DNA-binding transcription activator activity, RNA polymerase II-specific"/>
    <property type="evidence" value="ECO:0007669"/>
    <property type="project" value="TreeGrafter"/>
</dbReference>
<gene>
    <name evidence="1" type="ORF">GLAREA_04186</name>
</gene>
<dbReference type="RefSeq" id="XP_008084754.1">
    <property type="nucleotide sequence ID" value="XM_008086563.1"/>
</dbReference>
<dbReference type="STRING" id="1116229.S3CNU4"/>
<evidence type="ECO:0008006" key="3">
    <source>
        <dbReference type="Google" id="ProtNLM"/>
    </source>
</evidence>
<dbReference type="AlphaFoldDB" id="S3CNU4"/>
<sequence length="366" mass="40803">MHQLDCDETKPACQKCLNGDFQCSYLDNQSSSREPSIHTPGSAAAVSSVADSTLWSAEPQGPFPGNLNMIHLKLLHHLETGGPLTTVIEADEEHPGDSMQETIRYALTNPYLMHEILSFSALHLSLVHPAERERWKLQSTELQTNALSLFNSMDDDSRADFVPCFLFASILGSHSMHDVLSSGSDELGPFLDRFVEYLQIVRGVRVLLTDSNWNSLWETPFRYLIPTGNRIPDPSTACAPELDVLASLLQTADISSSTMQVYQQVLNQLKSAFQSQAMIVDGPSKATAIHAIFAWPVLAPPEYANLLSRRQPESLTILAHYAVLLHYHRDVWLFGDGGRRLIESITRHLGAFWVPWLAWPISVLNS</sequence>